<feature type="region of interest" description="Disordered" evidence="1">
    <location>
        <begin position="30"/>
        <end position="62"/>
    </location>
</feature>
<feature type="domain" description="Peptidase M15C" evidence="3">
    <location>
        <begin position="350"/>
        <end position="407"/>
    </location>
</feature>
<reference evidence="4 5" key="1">
    <citation type="submission" date="2020-08" db="EMBL/GenBank/DDBJ databases">
        <title>Sequencing the genomes of 1000 actinobacteria strains.</title>
        <authorList>
            <person name="Klenk H.-P."/>
        </authorList>
    </citation>
    <scope>NUCLEOTIDE SEQUENCE [LARGE SCALE GENOMIC DNA]</scope>
    <source>
        <strain evidence="4 5">DSM 105498</strain>
    </source>
</reference>
<name>A0A7W4Z519_9ACTN</name>
<dbReference type="EMBL" id="JACHWR010000009">
    <property type="protein sequence ID" value="MBB3045481.1"/>
    <property type="molecule type" value="Genomic_DNA"/>
</dbReference>
<protein>
    <recommendedName>
        <fullName evidence="3">Peptidase M15C domain-containing protein</fullName>
    </recommendedName>
</protein>
<keyword evidence="2" id="KW-0732">Signal</keyword>
<gene>
    <name evidence="4" type="ORF">FHU40_005338</name>
</gene>
<dbReference type="AlphaFoldDB" id="A0A7W4Z519"/>
<dbReference type="InterPro" id="IPR009045">
    <property type="entry name" value="Zn_M74/Hedgehog-like"/>
</dbReference>
<evidence type="ECO:0000256" key="2">
    <source>
        <dbReference type="SAM" id="SignalP"/>
    </source>
</evidence>
<dbReference type="GO" id="GO:0008233">
    <property type="term" value="F:peptidase activity"/>
    <property type="evidence" value="ECO:0007669"/>
    <property type="project" value="InterPro"/>
</dbReference>
<accession>A0A7W4Z519</accession>
<dbReference type="Gene3D" id="3.30.1380.10">
    <property type="match status" value="1"/>
</dbReference>
<proteinExistence type="predicted"/>
<dbReference type="SUPFAM" id="SSF55166">
    <property type="entry name" value="Hedgehog/DD-peptidase"/>
    <property type="match status" value="1"/>
</dbReference>
<sequence>MRSGGARATGRRRGASLALVLLLAASATACEGSPRADDRPADPATSGSASGTPTPSAVPTLDPAHAVAAPGAREGRWGPPDIIVTSAETIPPDLVARIRALPGVTDVERVARAEIPVENRTLSVLAVDPATYRNYVVSLPSARKQAIWDRVAGGELAIRPAAERELPVDEQGFVALGSTADAPRIHVGAYAQQTWQADAVVNETWVKTLGMTPDNSLLIRTATAAPGPLRKPIERLLRGTDASVQMTDVVAREGLDPDVVQTAVVVGTIADAVGVYRYRVLGAGKIEPDPGWVAEHITTESVPILGSVTCNKLILPQLRAALEEVVSRGLADEIDRDDYAGCYYPRFIAGSTTLSNHAFGLALDLNVSGNQRGTTGEMDRGVVAAFEKWGFTWGGRWRYTDPMHFEMHELVSPR</sequence>
<feature type="compositionally biased region" description="Low complexity" evidence="1">
    <location>
        <begin position="43"/>
        <end position="57"/>
    </location>
</feature>
<dbReference type="PROSITE" id="PS51257">
    <property type="entry name" value="PROKAR_LIPOPROTEIN"/>
    <property type="match status" value="1"/>
</dbReference>
<organism evidence="4 5">
    <name type="scientific">Nocardioides soli</name>
    <dbReference type="NCBI Taxonomy" id="1036020"/>
    <lineage>
        <taxon>Bacteria</taxon>
        <taxon>Bacillati</taxon>
        <taxon>Actinomycetota</taxon>
        <taxon>Actinomycetes</taxon>
        <taxon>Propionibacteriales</taxon>
        <taxon>Nocardioidaceae</taxon>
        <taxon>Nocardioides</taxon>
    </lineage>
</organism>
<evidence type="ECO:0000259" key="3">
    <source>
        <dbReference type="Pfam" id="PF13539"/>
    </source>
</evidence>
<keyword evidence="5" id="KW-1185">Reference proteome</keyword>
<dbReference type="Proteomes" id="UP000589626">
    <property type="component" value="Unassembled WGS sequence"/>
</dbReference>
<feature type="chain" id="PRO_5038775070" description="Peptidase M15C domain-containing protein" evidence="2">
    <location>
        <begin position="30"/>
        <end position="414"/>
    </location>
</feature>
<evidence type="ECO:0000313" key="5">
    <source>
        <dbReference type="Proteomes" id="UP000589626"/>
    </source>
</evidence>
<evidence type="ECO:0000256" key="1">
    <source>
        <dbReference type="SAM" id="MobiDB-lite"/>
    </source>
</evidence>
<evidence type="ECO:0000313" key="4">
    <source>
        <dbReference type="EMBL" id="MBB3045481.1"/>
    </source>
</evidence>
<dbReference type="Pfam" id="PF13539">
    <property type="entry name" value="Peptidase_M15_4"/>
    <property type="match status" value="1"/>
</dbReference>
<dbReference type="RefSeq" id="WP_343058068.1">
    <property type="nucleotide sequence ID" value="NZ_JACHWR010000009.1"/>
</dbReference>
<dbReference type="InterPro" id="IPR039561">
    <property type="entry name" value="Peptidase_M15C"/>
</dbReference>
<comment type="caution">
    <text evidence="4">The sequence shown here is derived from an EMBL/GenBank/DDBJ whole genome shotgun (WGS) entry which is preliminary data.</text>
</comment>
<feature type="signal peptide" evidence="2">
    <location>
        <begin position="1"/>
        <end position="29"/>
    </location>
</feature>